<sequence length="50" mass="5696">MAFAEQFVPVNACFLVKCDKCGKTTWKGCGQHVEQVMKDVKEEDRCTCPR</sequence>
<dbReference type="GeneID" id="63822112"/>
<organism evidence="1 2">
    <name type="scientific">Laetiporus sulphureus 93-53</name>
    <dbReference type="NCBI Taxonomy" id="1314785"/>
    <lineage>
        <taxon>Eukaryota</taxon>
        <taxon>Fungi</taxon>
        <taxon>Dikarya</taxon>
        <taxon>Basidiomycota</taxon>
        <taxon>Agaricomycotina</taxon>
        <taxon>Agaricomycetes</taxon>
        <taxon>Polyporales</taxon>
        <taxon>Laetiporus</taxon>
    </lineage>
</organism>
<dbReference type="PANTHER" id="PTHR34724">
    <property type="entry name" value="OS12G0596101 PROTEIN"/>
    <property type="match status" value="1"/>
</dbReference>
<accession>A0A165BRR5</accession>
<gene>
    <name evidence="1" type="ORF">LAESUDRAFT_663735</name>
</gene>
<protein>
    <submittedName>
        <fullName evidence="1">Uncharacterized protein</fullName>
    </submittedName>
</protein>
<dbReference type="PANTHER" id="PTHR34724:SF2">
    <property type="entry name" value="OS12G0596101 PROTEIN"/>
    <property type="match status" value="1"/>
</dbReference>
<dbReference type="OrthoDB" id="88410at2759"/>
<proteinExistence type="predicted"/>
<evidence type="ECO:0000313" key="1">
    <source>
        <dbReference type="EMBL" id="KZT01533.1"/>
    </source>
</evidence>
<dbReference type="AlphaFoldDB" id="A0A165BRR5"/>
<evidence type="ECO:0000313" key="2">
    <source>
        <dbReference type="Proteomes" id="UP000076871"/>
    </source>
</evidence>
<keyword evidence="2" id="KW-1185">Reference proteome</keyword>
<dbReference type="RefSeq" id="XP_040759273.1">
    <property type="nucleotide sequence ID" value="XM_040905082.1"/>
</dbReference>
<name>A0A165BRR5_9APHY</name>
<reference evidence="1 2" key="1">
    <citation type="journal article" date="2016" name="Mol. Biol. Evol.">
        <title>Comparative Genomics of Early-Diverging Mushroom-Forming Fungi Provides Insights into the Origins of Lignocellulose Decay Capabilities.</title>
        <authorList>
            <person name="Nagy L.G."/>
            <person name="Riley R."/>
            <person name="Tritt A."/>
            <person name="Adam C."/>
            <person name="Daum C."/>
            <person name="Floudas D."/>
            <person name="Sun H."/>
            <person name="Yadav J.S."/>
            <person name="Pangilinan J."/>
            <person name="Larsson K.H."/>
            <person name="Matsuura K."/>
            <person name="Barry K."/>
            <person name="Labutti K."/>
            <person name="Kuo R."/>
            <person name="Ohm R.A."/>
            <person name="Bhattacharya S.S."/>
            <person name="Shirouzu T."/>
            <person name="Yoshinaga Y."/>
            <person name="Martin F.M."/>
            <person name="Grigoriev I.V."/>
            <person name="Hibbett D.S."/>
        </authorList>
    </citation>
    <scope>NUCLEOTIDE SEQUENCE [LARGE SCALE GENOMIC DNA]</scope>
    <source>
        <strain evidence="1 2">93-53</strain>
    </source>
</reference>
<dbReference type="InParanoid" id="A0A165BRR5"/>
<dbReference type="Proteomes" id="UP000076871">
    <property type="component" value="Unassembled WGS sequence"/>
</dbReference>
<dbReference type="EMBL" id="KV427663">
    <property type="protein sequence ID" value="KZT01533.1"/>
    <property type="molecule type" value="Genomic_DNA"/>
</dbReference>